<dbReference type="Proteomes" id="UP001059295">
    <property type="component" value="Chromosome"/>
</dbReference>
<sequence>MKKLLLLMAGCAALFSSCLKDYEGTSAPSTLPYYSLYINTMNQSVFSLDPFDVAFRLNTLIVEGNGDYEAAPQGVRDTLFAPGTILSYNETDGRYTLQYNGRAPHMKNDYTRMGDLIIKTNGYATLTEPGARWNIEFPSETKYKIVDGSASVSMTSTSYIVSLTSTNQWAVTMSGMATTQSASNLSSDWNGTYRIVQLSGDQTYDAIKASHYTISTEILYGKSMYEMYTSSDKNELRINTKTTVPFYYNPECSTRNPVAQGKLTIYLASDVAGQYPIDIELLGENNPKLCNPKTKVTIGEYSDEYGGSN</sequence>
<feature type="chain" id="PRO_5047351291" description="DUF1735 domain-containing protein" evidence="1">
    <location>
        <begin position="22"/>
        <end position="309"/>
    </location>
</feature>
<reference evidence="2" key="1">
    <citation type="journal article" date="2022" name="Cell">
        <title>Design, construction, and in vivo augmentation of a complex gut microbiome.</title>
        <authorList>
            <person name="Cheng A.G."/>
            <person name="Ho P.Y."/>
            <person name="Aranda-Diaz A."/>
            <person name="Jain S."/>
            <person name="Yu F.B."/>
            <person name="Meng X."/>
            <person name="Wang M."/>
            <person name="Iakiviak M."/>
            <person name="Nagashima K."/>
            <person name="Zhao A."/>
            <person name="Murugkar P."/>
            <person name="Patil A."/>
            <person name="Atabakhsh K."/>
            <person name="Weakley A."/>
            <person name="Yan J."/>
            <person name="Brumbaugh A.R."/>
            <person name="Higginbottom S."/>
            <person name="Dimas A."/>
            <person name="Shiver A.L."/>
            <person name="Deutschbauer A."/>
            <person name="Neff N."/>
            <person name="Sonnenburg J.L."/>
            <person name="Huang K.C."/>
            <person name="Fischbach M.A."/>
        </authorList>
    </citation>
    <scope>NUCLEOTIDE SEQUENCE</scope>
    <source>
        <strain evidence="2">AP11</strain>
    </source>
</reference>
<keyword evidence="1" id="KW-0732">Signal</keyword>
<protein>
    <recommendedName>
        <fullName evidence="4">DUF1735 domain-containing protein</fullName>
    </recommendedName>
</protein>
<gene>
    <name evidence="2" type="ORF">NQ491_03170</name>
</gene>
<organism evidence="2 3">
    <name type="scientific">Alistipes ihumii AP11</name>
    <dbReference type="NCBI Taxonomy" id="1211813"/>
    <lineage>
        <taxon>Bacteria</taxon>
        <taxon>Pseudomonadati</taxon>
        <taxon>Bacteroidota</taxon>
        <taxon>Bacteroidia</taxon>
        <taxon>Bacteroidales</taxon>
        <taxon>Rikenellaceae</taxon>
        <taxon>Alistipes</taxon>
    </lineage>
</organism>
<dbReference type="RefSeq" id="WP_147524904.1">
    <property type="nucleotide sequence ID" value="NZ_CAPH01000003.1"/>
</dbReference>
<feature type="signal peptide" evidence="1">
    <location>
        <begin position="1"/>
        <end position="21"/>
    </location>
</feature>
<name>A0ABY5V2E9_9BACT</name>
<evidence type="ECO:0000256" key="1">
    <source>
        <dbReference type="SAM" id="SignalP"/>
    </source>
</evidence>
<evidence type="ECO:0000313" key="3">
    <source>
        <dbReference type="Proteomes" id="UP001059295"/>
    </source>
</evidence>
<dbReference type="EMBL" id="CP102294">
    <property type="protein sequence ID" value="UWN57794.1"/>
    <property type="molecule type" value="Genomic_DNA"/>
</dbReference>
<accession>A0ABY5V2E9</accession>
<evidence type="ECO:0000313" key="2">
    <source>
        <dbReference type="EMBL" id="UWN57794.1"/>
    </source>
</evidence>
<evidence type="ECO:0008006" key="4">
    <source>
        <dbReference type="Google" id="ProtNLM"/>
    </source>
</evidence>
<keyword evidence="3" id="KW-1185">Reference proteome</keyword>
<dbReference type="GeneID" id="82890702"/>
<dbReference type="PROSITE" id="PS51257">
    <property type="entry name" value="PROKAR_LIPOPROTEIN"/>
    <property type="match status" value="1"/>
</dbReference>
<proteinExistence type="predicted"/>